<dbReference type="EMBL" id="JAJNEC010000003">
    <property type="protein sequence ID" value="MCD2421506.1"/>
    <property type="molecule type" value="Genomic_DNA"/>
</dbReference>
<dbReference type="InterPro" id="IPR016181">
    <property type="entry name" value="Acyl_CoA_acyltransferase"/>
</dbReference>
<accession>A0ABS8PNY1</accession>
<gene>
    <name evidence="1" type="ORF">LQ567_01945</name>
</gene>
<sequence length="305" mass="35546">MEPNHPIRFYNREAIDTDRWDAFVKKSSQFRIYALSTWLDHFTPRWGALIDDGYSMVMPLPCKRKYGIRYLAQPRFTQQLGFYTQHPEAMKTKDAFLQQAMRLFPFGDVWLNTPVENVPSFERRNYVLSLKPSYTEIYQQYSKSLVHNSLKPALKQQLIYDVQQDIDNAITAYQQGYQRRMQLANGDYAQLKKLAVALSAPGNCFTRTVKDENGGLLAISLFFCDDQRIYNLCSATTLSGRKRNANYFLYDQLIREFSGSGLILDFEGSSIPGIAAFYRKFGAVPEPYYAVKWNHLRWPYTIFKK</sequence>
<keyword evidence="2" id="KW-1185">Reference proteome</keyword>
<evidence type="ECO:0008006" key="3">
    <source>
        <dbReference type="Google" id="ProtNLM"/>
    </source>
</evidence>
<comment type="caution">
    <text evidence="1">The sequence shown here is derived from an EMBL/GenBank/DDBJ whole genome shotgun (WGS) entry which is preliminary data.</text>
</comment>
<organism evidence="1 2">
    <name type="scientific">Niabella pedocola</name>
    <dbReference type="NCBI Taxonomy" id="1752077"/>
    <lineage>
        <taxon>Bacteria</taxon>
        <taxon>Pseudomonadati</taxon>
        <taxon>Bacteroidota</taxon>
        <taxon>Chitinophagia</taxon>
        <taxon>Chitinophagales</taxon>
        <taxon>Chitinophagaceae</taxon>
        <taxon>Niabella</taxon>
    </lineage>
</organism>
<dbReference type="Gene3D" id="3.40.630.30">
    <property type="match status" value="1"/>
</dbReference>
<name>A0ABS8PNY1_9BACT</name>
<proteinExistence type="predicted"/>
<dbReference type="Proteomes" id="UP001199816">
    <property type="component" value="Unassembled WGS sequence"/>
</dbReference>
<dbReference type="RefSeq" id="WP_231002411.1">
    <property type="nucleotide sequence ID" value="NZ_JAJNEC010000003.1"/>
</dbReference>
<evidence type="ECO:0000313" key="1">
    <source>
        <dbReference type="EMBL" id="MCD2421506.1"/>
    </source>
</evidence>
<protein>
    <recommendedName>
        <fullName evidence="3">BioF2-like acetyltransferase domain-containing protein</fullName>
    </recommendedName>
</protein>
<dbReference type="SUPFAM" id="SSF55729">
    <property type="entry name" value="Acyl-CoA N-acyltransferases (Nat)"/>
    <property type="match status" value="1"/>
</dbReference>
<reference evidence="1 2" key="1">
    <citation type="submission" date="2021-11" db="EMBL/GenBank/DDBJ databases">
        <title>Genomic of Niabella pedocola.</title>
        <authorList>
            <person name="Wu T."/>
        </authorList>
    </citation>
    <scope>NUCLEOTIDE SEQUENCE [LARGE SCALE GENOMIC DNA]</scope>
    <source>
        <strain evidence="1 2">JCM 31011</strain>
    </source>
</reference>
<evidence type="ECO:0000313" key="2">
    <source>
        <dbReference type="Proteomes" id="UP001199816"/>
    </source>
</evidence>